<evidence type="ECO:0000259" key="2">
    <source>
        <dbReference type="SMART" id="SM00382"/>
    </source>
</evidence>
<dbReference type="GO" id="GO:0005524">
    <property type="term" value="F:ATP binding"/>
    <property type="evidence" value="ECO:0007669"/>
    <property type="project" value="InterPro"/>
</dbReference>
<dbReference type="RefSeq" id="WP_068129785.1">
    <property type="nucleotide sequence ID" value="NZ_CP042914.1"/>
</dbReference>
<sequence>MNDIMLPTNPENVNETEVLCQGRRPGDTGYGTSRYRAKCPACKQMIEQGDKIEIYSRPGKRNRWKHADCTSAGKPNRPTQAATASPTDSDVSDALIADLVKRITELENQPTAETIEIRQPDDRVIRIEGKTHSVFPRVLQLAAARKPVFLPGPSGCGKSHLGGQVAEALELRFASISCSAGMSEAQLLGRLVPRGEKGQFQFVGTEFLDCFENGGVFLFDEIDAADPNVLLVINAALANGFVTVANRPENPTAKRHPDFVCIAAANTFGRGADRLYVGRNELDDATLDRFRIGTVPMEYDADVEAALCPDDLLRNRLLKYRERVIESRLERTISSRFMRDAYEMQTLYDWSLDDIDNQLFAGWSDDERQRVTG</sequence>
<dbReference type="InterPro" id="IPR003593">
    <property type="entry name" value="AAA+_ATPase"/>
</dbReference>
<dbReference type="GO" id="GO:0051116">
    <property type="term" value="F:cobaltochelatase activity"/>
    <property type="evidence" value="ECO:0007669"/>
    <property type="project" value="UniProtKB-EC"/>
</dbReference>
<name>A0A5B9QZP3_9BACT</name>
<feature type="compositionally biased region" description="Polar residues" evidence="1">
    <location>
        <begin position="77"/>
        <end position="89"/>
    </location>
</feature>
<dbReference type="PANTHER" id="PTHR42759">
    <property type="entry name" value="MOXR FAMILY PROTEIN"/>
    <property type="match status" value="1"/>
</dbReference>
<keyword evidence="3" id="KW-0436">Ligase</keyword>
<dbReference type="InterPro" id="IPR050764">
    <property type="entry name" value="CbbQ/NirQ/NorQ/GpvN"/>
</dbReference>
<feature type="region of interest" description="Disordered" evidence="1">
    <location>
        <begin position="57"/>
        <end position="89"/>
    </location>
</feature>
<keyword evidence="4" id="KW-1185">Reference proteome</keyword>
<dbReference type="Proteomes" id="UP000325286">
    <property type="component" value="Chromosome"/>
</dbReference>
<dbReference type="EC" id="6.6.1.2" evidence="3"/>
<dbReference type="InterPro" id="IPR011704">
    <property type="entry name" value="ATPase_dyneun-rel_AAA"/>
</dbReference>
<dbReference type="Gene3D" id="3.40.50.300">
    <property type="entry name" value="P-loop containing nucleotide triphosphate hydrolases"/>
    <property type="match status" value="1"/>
</dbReference>
<accession>A0A5B9QZP3</accession>
<organism evidence="3 4">
    <name type="scientific">Roseimaritima ulvae</name>
    <dbReference type="NCBI Taxonomy" id="980254"/>
    <lineage>
        <taxon>Bacteria</taxon>
        <taxon>Pseudomonadati</taxon>
        <taxon>Planctomycetota</taxon>
        <taxon>Planctomycetia</taxon>
        <taxon>Pirellulales</taxon>
        <taxon>Pirellulaceae</taxon>
        <taxon>Roseimaritima</taxon>
    </lineage>
</organism>
<reference evidence="3 4" key="1">
    <citation type="submission" date="2019-08" db="EMBL/GenBank/DDBJ databases">
        <title>Deep-cultivation of Planctomycetes and their phenomic and genomic characterization uncovers novel biology.</title>
        <authorList>
            <person name="Wiegand S."/>
            <person name="Jogler M."/>
            <person name="Boedeker C."/>
            <person name="Pinto D."/>
            <person name="Vollmers J."/>
            <person name="Rivas-Marin E."/>
            <person name="Kohn T."/>
            <person name="Peeters S.H."/>
            <person name="Heuer A."/>
            <person name="Rast P."/>
            <person name="Oberbeckmann S."/>
            <person name="Bunk B."/>
            <person name="Jeske O."/>
            <person name="Meyerdierks A."/>
            <person name="Storesund J.E."/>
            <person name="Kallscheuer N."/>
            <person name="Luecker S."/>
            <person name="Lage O.M."/>
            <person name="Pohl T."/>
            <person name="Merkel B.J."/>
            <person name="Hornburger P."/>
            <person name="Mueller R.-W."/>
            <person name="Bruemmer F."/>
            <person name="Labrenz M."/>
            <person name="Spormann A.M."/>
            <person name="Op den Camp H."/>
            <person name="Overmann J."/>
            <person name="Amann R."/>
            <person name="Jetten M.S.M."/>
            <person name="Mascher T."/>
            <person name="Medema M.H."/>
            <person name="Devos D.P."/>
            <person name="Kaster A.-K."/>
            <person name="Ovreas L."/>
            <person name="Rohde M."/>
            <person name="Galperin M.Y."/>
            <person name="Jogler C."/>
        </authorList>
    </citation>
    <scope>NUCLEOTIDE SEQUENCE [LARGE SCALE GENOMIC DNA]</scope>
    <source>
        <strain evidence="3 4">UC8</strain>
    </source>
</reference>
<protein>
    <submittedName>
        <fullName evidence="3">Aerobic cobaltochelatase subunit CobS</fullName>
        <ecNumber evidence="3">6.6.1.2</ecNumber>
    </submittedName>
</protein>
<evidence type="ECO:0000313" key="3">
    <source>
        <dbReference type="EMBL" id="QEG43449.1"/>
    </source>
</evidence>
<evidence type="ECO:0000313" key="4">
    <source>
        <dbReference type="Proteomes" id="UP000325286"/>
    </source>
</evidence>
<feature type="domain" description="AAA+ ATPase" evidence="2">
    <location>
        <begin position="144"/>
        <end position="298"/>
    </location>
</feature>
<dbReference type="Pfam" id="PF07728">
    <property type="entry name" value="AAA_5"/>
    <property type="match status" value="1"/>
</dbReference>
<dbReference type="CDD" id="cd00009">
    <property type="entry name" value="AAA"/>
    <property type="match status" value="1"/>
</dbReference>
<gene>
    <name evidence="3" type="primary">cobS_3</name>
    <name evidence="3" type="ORF">UC8_54980</name>
</gene>
<dbReference type="GO" id="GO:0016887">
    <property type="term" value="F:ATP hydrolysis activity"/>
    <property type="evidence" value="ECO:0007669"/>
    <property type="project" value="InterPro"/>
</dbReference>
<dbReference type="SMART" id="SM00382">
    <property type="entry name" value="AAA"/>
    <property type="match status" value="1"/>
</dbReference>
<evidence type="ECO:0000256" key="1">
    <source>
        <dbReference type="SAM" id="MobiDB-lite"/>
    </source>
</evidence>
<proteinExistence type="predicted"/>
<dbReference type="OrthoDB" id="1326940at2"/>
<dbReference type="SUPFAM" id="SSF52540">
    <property type="entry name" value="P-loop containing nucleoside triphosphate hydrolases"/>
    <property type="match status" value="1"/>
</dbReference>
<dbReference type="AlphaFoldDB" id="A0A5B9QZP3"/>
<dbReference type="EMBL" id="CP042914">
    <property type="protein sequence ID" value="QEG43449.1"/>
    <property type="molecule type" value="Genomic_DNA"/>
</dbReference>
<dbReference type="PANTHER" id="PTHR42759:SF1">
    <property type="entry name" value="MAGNESIUM-CHELATASE SUBUNIT CHLD"/>
    <property type="match status" value="1"/>
</dbReference>
<dbReference type="InterPro" id="IPR027417">
    <property type="entry name" value="P-loop_NTPase"/>
</dbReference>
<dbReference type="KEGG" id="rul:UC8_54980"/>